<name>A0A0E9QC34_ANGAN</name>
<dbReference type="AlphaFoldDB" id="A0A0E9QC34"/>
<reference evidence="1" key="1">
    <citation type="submission" date="2014-11" db="EMBL/GenBank/DDBJ databases">
        <authorList>
            <person name="Amaro Gonzalez C."/>
        </authorList>
    </citation>
    <scope>NUCLEOTIDE SEQUENCE</scope>
</reference>
<proteinExistence type="predicted"/>
<sequence length="26" mass="3081">MSLSILYFNIQQKKIIQMPLMLQEIG</sequence>
<dbReference type="EMBL" id="GBXM01094146">
    <property type="protein sequence ID" value="JAH14431.1"/>
    <property type="molecule type" value="Transcribed_RNA"/>
</dbReference>
<organism evidence="1">
    <name type="scientific">Anguilla anguilla</name>
    <name type="common">European freshwater eel</name>
    <name type="synonym">Muraena anguilla</name>
    <dbReference type="NCBI Taxonomy" id="7936"/>
    <lineage>
        <taxon>Eukaryota</taxon>
        <taxon>Metazoa</taxon>
        <taxon>Chordata</taxon>
        <taxon>Craniata</taxon>
        <taxon>Vertebrata</taxon>
        <taxon>Euteleostomi</taxon>
        <taxon>Actinopterygii</taxon>
        <taxon>Neopterygii</taxon>
        <taxon>Teleostei</taxon>
        <taxon>Anguilliformes</taxon>
        <taxon>Anguillidae</taxon>
        <taxon>Anguilla</taxon>
    </lineage>
</organism>
<evidence type="ECO:0000313" key="1">
    <source>
        <dbReference type="EMBL" id="JAH14431.1"/>
    </source>
</evidence>
<reference evidence="1" key="2">
    <citation type="journal article" date="2015" name="Fish Shellfish Immunol.">
        <title>Early steps in the European eel (Anguilla anguilla)-Vibrio vulnificus interaction in the gills: Role of the RtxA13 toxin.</title>
        <authorList>
            <person name="Callol A."/>
            <person name="Pajuelo D."/>
            <person name="Ebbesson L."/>
            <person name="Teles M."/>
            <person name="MacKenzie S."/>
            <person name="Amaro C."/>
        </authorList>
    </citation>
    <scope>NUCLEOTIDE SEQUENCE</scope>
</reference>
<accession>A0A0E9QC34</accession>
<protein>
    <submittedName>
        <fullName evidence="1">Uncharacterized protein</fullName>
    </submittedName>
</protein>